<comment type="similarity">
    <text evidence="2">Belongs to the glycosyltransferase 2 family.</text>
</comment>
<name>A0ABV9LX20_9ALTE</name>
<dbReference type="EMBL" id="JBHSGU010000005">
    <property type="protein sequence ID" value="MFC4701017.1"/>
    <property type="molecule type" value="Genomic_DNA"/>
</dbReference>
<evidence type="ECO:0000259" key="6">
    <source>
        <dbReference type="Pfam" id="PF00535"/>
    </source>
</evidence>
<evidence type="ECO:0000256" key="5">
    <source>
        <dbReference type="ARBA" id="ARBA00022842"/>
    </source>
</evidence>
<dbReference type="Proteomes" id="UP001595897">
    <property type="component" value="Unassembled WGS sequence"/>
</dbReference>
<evidence type="ECO:0000256" key="3">
    <source>
        <dbReference type="ARBA" id="ARBA00022676"/>
    </source>
</evidence>
<dbReference type="InterPro" id="IPR029044">
    <property type="entry name" value="Nucleotide-diphossugar_trans"/>
</dbReference>
<evidence type="ECO:0000313" key="8">
    <source>
        <dbReference type="Proteomes" id="UP001595897"/>
    </source>
</evidence>
<comment type="cofactor">
    <cofactor evidence="1">
        <name>Mg(2+)</name>
        <dbReference type="ChEBI" id="CHEBI:18420"/>
    </cofactor>
</comment>
<dbReference type="InterPro" id="IPR050256">
    <property type="entry name" value="Glycosyltransferase_2"/>
</dbReference>
<organism evidence="7 8">
    <name type="scientific">Glaciecola siphonariae</name>
    <dbReference type="NCBI Taxonomy" id="521012"/>
    <lineage>
        <taxon>Bacteria</taxon>
        <taxon>Pseudomonadati</taxon>
        <taxon>Pseudomonadota</taxon>
        <taxon>Gammaproteobacteria</taxon>
        <taxon>Alteromonadales</taxon>
        <taxon>Alteromonadaceae</taxon>
        <taxon>Glaciecola</taxon>
    </lineage>
</organism>
<dbReference type="PANTHER" id="PTHR48090">
    <property type="entry name" value="UNDECAPRENYL-PHOSPHATE 4-DEOXY-4-FORMAMIDO-L-ARABINOSE TRANSFERASE-RELATED"/>
    <property type="match status" value="1"/>
</dbReference>
<sequence length="314" mass="36411">MLASVVIRTYNEEKYLDELLSAVNKQKCAVVDLEIVIVDSGSTDKTLEIANKHHANVTHIKKSEFTFGRSLNVGCEFANGDILVFVSGHCIPVDENWLDELCKPLINNAVVYSYGRQQGRDTTKYSEYRHFDKWFPEYSKLPQEGYFCNNANAAITRDAWQKFKFDEDLSGLEDMHLAQKLVEAGEKVGYVASSSVFHIHDETWRQVRVRYEREAYALHQIMPQVHFSFSDFCRFFTSSVLTDFGAALKDKVFTSKFVEIVLFRYNHYWGTYKGHHEVRKLSSSLKHHYFYPKDLDKETYHETENSSSATNESK</sequence>
<keyword evidence="3 7" id="KW-0328">Glycosyltransferase</keyword>
<gene>
    <name evidence="7" type="ORF">ACFO4O_12660</name>
</gene>
<dbReference type="CDD" id="cd00761">
    <property type="entry name" value="Glyco_tranf_GTA_type"/>
    <property type="match status" value="1"/>
</dbReference>
<dbReference type="GO" id="GO:0016757">
    <property type="term" value="F:glycosyltransferase activity"/>
    <property type="evidence" value="ECO:0007669"/>
    <property type="project" value="UniProtKB-KW"/>
</dbReference>
<evidence type="ECO:0000256" key="4">
    <source>
        <dbReference type="ARBA" id="ARBA00022679"/>
    </source>
</evidence>
<evidence type="ECO:0000256" key="2">
    <source>
        <dbReference type="ARBA" id="ARBA00006739"/>
    </source>
</evidence>
<keyword evidence="4 7" id="KW-0808">Transferase</keyword>
<protein>
    <submittedName>
        <fullName evidence="7">Glycosyltransferase</fullName>
        <ecNumber evidence="7">2.4.-.-</ecNumber>
    </submittedName>
</protein>
<comment type="caution">
    <text evidence="7">The sequence shown here is derived from an EMBL/GenBank/DDBJ whole genome shotgun (WGS) entry which is preliminary data.</text>
</comment>
<evidence type="ECO:0000256" key="1">
    <source>
        <dbReference type="ARBA" id="ARBA00001946"/>
    </source>
</evidence>
<dbReference type="InterPro" id="IPR001173">
    <property type="entry name" value="Glyco_trans_2-like"/>
</dbReference>
<dbReference type="SUPFAM" id="SSF53448">
    <property type="entry name" value="Nucleotide-diphospho-sugar transferases"/>
    <property type="match status" value="1"/>
</dbReference>
<keyword evidence="5" id="KW-0460">Magnesium</keyword>
<dbReference type="EC" id="2.4.-.-" evidence="7"/>
<feature type="domain" description="Glycosyltransferase 2-like" evidence="6">
    <location>
        <begin position="4"/>
        <end position="159"/>
    </location>
</feature>
<proteinExistence type="inferred from homology"/>
<dbReference type="Pfam" id="PF00535">
    <property type="entry name" value="Glycos_transf_2"/>
    <property type="match status" value="1"/>
</dbReference>
<accession>A0ABV9LX20</accession>
<evidence type="ECO:0000313" key="7">
    <source>
        <dbReference type="EMBL" id="MFC4701017.1"/>
    </source>
</evidence>
<dbReference type="PANTHER" id="PTHR48090:SF10">
    <property type="entry name" value="GLUCOSYL-3-PHOSPHOGLYCERATE SYNTHASE"/>
    <property type="match status" value="1"/>
</dbReference>
<keyword evidence="8" id="KW-1185">Reference proteome</keyword>
<dbReference type="Gene3D" id="3.90.550.10">
    <property type="entry name" value="Spore Coat Polysaccharide Biosynthesis Protein SpsA, Chain A"/>
    <property type="match status" value="1"/>
</dbReference>
<reference evidence="8" key="1">
    <citation type="journal article" date="2019" name="Int. J. Syst. Evol. Microbiol.">
        <title>The Global Catalogue of Microorganisms (GCM) 10K type strain sequencing project: providing services to taxonomists for standard genome sequencing and annotation.</title>
        <authorList>
            <consortium name="The Broad Institute Genomics Platform"/>
            <consortium name="The Broad Institute Genome Sequencing Center for Infectious Disease"/>
            <person name="Wu L."/>
            <person name="Ma J."/>
        </authorList>
    </citation>
    <scope>NUCLEOTIDE SEQUENCE [LARGE SCALE GENOMIC DNA]</scope>
    <source>
        <strain evidence="8">KACC 12507</strain>
    </source>
</reference>
<dbReference type="RefSeq" id="WP_382409084.1">
    <property type="nucleotide sequence ID" value="NZ_JBHSGU010000005.1"/>
</dbReference>